<evidence type="ECO:0000256" key="2">
    <source>
        <dbReference type="ARBA" id="ARBA00009749"/>
    </source>
</evidence>
<evidence type="ECO:0000313" key="12">
    <source>
        <dbReference type="Proteomes" id="UP001157947"/>
    </source>
</evidence>
<keyword evidence="9" id="KW-1003">Cell membrane</keyword>
<dbReference type="Pfam" id="PF03448">
    <property type="entry name" value="MgtE_N"/>
    <property type="match status" value="1"/>
</dbReference>
<evidence type="ECO:0000256" key="5">
    <source>
        <dbReference type="ARBA" id="ARBA00022842"/>
    </source>
</evidence>
<dbReference type="InterPro" id="IPR038076">
    <property type="entry name" value="MgtE_N_sf"/>
</dbReference>
<dbReference type="InterPro" id="IPR006669">
    <property type="entry name" value="MgtE_transporter"/>
</dbReference>
<dbReference type="InterPro" id="IPR046342">
    <property type="entry name" value="CBS_dom_sf"/>
</dbReference>
<feature type="transmembrane region" description="Helical" evidence="9">
    <location>
        <begin position="365"/>
        <end position="386"/>
    </location>
</feature>
<keyword evidence="8" id="KW-0129">CBS domain</keyword>
<dbReference type="Pfam" id="PF01769">
    <property type="entry name" value="MgtE"/>
    <property type="match status" value="1"/>
</dbReference>
<comment type="subunit">
    <text evidence="9">Homodimer.</text>
</comment>
<evidence type="ECO:0000256" key="4">
    <source>
        <dbReference type="ARBA" id="ARBA00022692"/>
    </source>
</evidence>
<comment type="function">
    <text evidence="9">Acts as a magnesium transporter.</text>
</comment>
<dbReference type="Pfam" id="PF00571">
    <property type="entry name" value="CBS"/>
    <property type="match status" value="2"/>
</dbReference>
<dbReference type="SMART" id="SM00116">
    <property type="entry name" value="CBS"/>
    <property type="match status" value="2"/>
</dbReference>
<dbReference type="PANTHER" id="PTHR43773">
    <property type="entry name" value="MAGNESIUM TRANSPORTER MGTE"/>
    <property type="match status" value="1"/>
</dbReference>
<feature type="transmembrane region" description="Helical" evidence="9">
    <location>
        <begin position="392"/>
        <end position="417"/>
    </location>
</feature>
<feature type="transmembrane region" description="Helical" evidence="9">
    <location>
        <begin position="429"/>
        <end position="454"/>
    </location>
</feature>
<dbReference type="CDD" id="cd04606">
    <property type="entry name" value="CBS_pair_Mg_transporter"/>
    <property type="match status" value="1"/>
</dbReference>
<evidence type="ECO:0000256" key="7">
    <source>
        <dbReference type="ARBA" id="ARBA00023136"/>
    </source>
</evidence>
<feature type="domain" description="CBS" evidence="10">
    <location>
        <begin position="204"/>
        <end position="261"/>
    </location>
</feature>
<name>A0AA45WQB5_9AQUI</name>
<dbReference type="PANTHER" id="PTHR43773:SF1">
    <property type="entry name" value="MAGNESIUM TRANSPORTER MGTE"/>
    <property type="match status" value="1"/>
</dbReference>
<evidence type="ECO:0000256" key="6">
    <source>
        <dbReference type="ARBA" id="ARBA00022989"/>
    </source>
</evidence>
<dbReference type="Gene3D" id="3.10.580.10">
    <property type="entry name" value="CBS-domain"/>
    <property type="match status" value="1"/>
</dbReference>
<keyword evidence="5 9" id="KW-0460">Magnesium</keyword>
<keyword evidence="3 9" id="KW-0813">Transport</keyword>
<dbReference type="Gene3D" id="1.25.60.10">
    <property type="entry name" value="MgtE N-terminal domain-like"/>
    <property type="match status" value="1"/>
</dbReference>
<feature type="transmembrane region" description="Helical" evidence="9">
    <location>
        <begin position="317"/>
        <end position="344"/>
    </location>
</feature>
<keyword evidence="12" id="KW-1185">Reference proteome</keyword>
<gene>
    <name evidence="11" type="ORF">SAMN06264868_1383</name>
</gene>
<keyword evidence="9" id="KW-0479">Metal-binding</keyword>
<sequence>MTPALEVLKETIKRLMHKANYRSLERVLEKAHKGDIAYIFTYLSRDERVKTFEILMKIDIKKASAVLSDLEEDIKLDLLRTLPIKESTRIILTLSTNEIAQIIDKVPKELQKAVLEKLEEEEKEKIEEIISSGADTIKSIIKEDYIAINEEETVLECLAQVKKISSQMEIIYIYSVDNKNRLTGVISLAEILSYPEDTQLKDIINKDVIALKEDTSKEEAVEIFKRYNFPILPVVDEERRLIGVIHIYDILDVISEKTTEEFFKMAGAREEELFYTNQIFKVAKLRLPWMLFAIVGEFITAFIISNFSSTIEEFLPIIFFLPMVAAISGNISSQAAIITARGILTGRIMENYKDFILTLIKEIKVAFVLGLIISLIVGIVAFIWIINHKLGIVVALALFSNILIASVVGGLIPYIMYKLNKDPTIATGPIILTLNDIIGITIYLSVATIFVHYLKV</sequence>
<comment type="caution">
    <text evidence="11">The sequence shown here is derived from an EMBL/GenBank/DDBJ whole genome shotgun (WGS) entry which is preliminary data.</text>
</comment>
<keyword evidence="7 9" id="KW-0472">Membrane</keyword>
<dbReference type="RefSeq" id="WP_265135062.1">
    <property type="nucleotide sequence ID" value="NZ_FXTX01000038.1"/>
</dbReference>
<organism evidence="11 12">
    <name type="scientific">Venenivibrio stagnispumantis</name>
    <dbReference type="NCBI Taxonomy" id="407998"/>
    <lineage>
        <taxon>Bacteria</taxon>
        <taxon>Pseudomonadati</taxon>
        <taxon>Aquificota</taxon>
        <taxon>Aquificia</taxon>
        <taxon>Aquificales</taxon>
        <taxon>Hydrogenothermaceae</taxon>
        <taxon>Venenivibrio</taxon>
    </lineage>
</organism>
<keyword evidence="4 9" id="KW-0812">Transmembrane</keyword>
<evidence type="ECO:0000256" key="3">
    <source>
        <dbReference type="ARBA" id="ARBA00022448"/>
    </source>
</evidence>
<dbReference type="GO" id="GO:0046872">
    <property type="term" value="F:metal ion binding"/>
    <property type="evidence" value="ECO:0007669"/>
    <property type="project" value="UniProtKB-KW"/>
</dbReference>
<accession>A0AA45WQB5</accession>
<keyword evidence="6 9" id="KW-1133">Transmembrane helix</keyword>
<dbReference type="EMBL" id="FXTX01000038">
    <property type="protein sequence ID" value="SMP25237.1"/>
    <property type="molecule type" value="Genomic_DNA"/>
</dbReference>
<feature type="transmembrane region" description="Helical" evidence="9">
    <location>
        <begin position="287"/>
        <end position="305"/>
    </location>
</feature>
<dbReference type="InterPro" id="IPR000644">
    <property type="entry name" value="CBS_dom"/>
</dbReference>
<dbReference type="GO" id="GO:0005886">
    <property type="term" value="C:plasma membrane"/>
    <property type="evidence" value="ECO:0007669"/>
    <property type="project" value="UniProtKB-SubCell"/>
</dbReference>
<reference evidence="11" key="1">
    <citation type="submission" date="2017-05" db="EMBL/GenBank/DDBJ databases">
        <authorList>
            <person name="Varghese N."/>
            <person name="Submissions S."/>
        </authorList>
    </citation>
    <scope>NUCLEOTIDE SEQUENCE</scope>
    <source>
        <strain evidence="11">DSM 18763</strain>
    </source>
</reference>
<dbReference type="NCBIfam" id="TIGR00400">
    <property type="entry name" value="mgtE"/>
    <property type="match status" value="1"/>
</dbReference>
<dbReference type="InterPro" id="IPR006667">
    <property type="entry name" value="SLC41_membr_dom"/>
</dbReference>
<dbReference type="GO" id="GO:0015095">
    <property type="term" value="F:magnesium ion transmembrane transporter activity"/>
    <property type="evidence" value="ECO:0007669"/>
    <property type="project" value="UniProtKB-UniRule"/>
</dbReference>
<dbReference type="InterPro" id="IPR006668">
    <property type="entry name" value="Mg_transptr_MgtE_intracell_dom"/>
</dbReference>
<comment type="similarity">
    <text evidence="2 9">Belongs to the SLC41A transporter family.</text>
</comment>
<evidence type="ECO:0000259" key="10">
    <source>
        <dbReference type="PROSITE" id="PS51371"/>
    </source>
</evidence>
<dbReference type="AlphaFoldDB" id="A0AA45WQB5"/>
<protein>
    <recommendedName>
        <fullName evidence="9">Magnesium transporter MgtE</fullName>
    </recommendedName>
</protein>
<dbReference type="Proteomes" id="UP001157947">
    <property type="component" value="Unassembled WGS sequence"/>
</dbReference>
<evidence type="ECO:0000313" key="11">
    <source>
        <dbReference type="EMBL" id="SMP25237.1"/>
    </source>
</evidence>
<comment type="subcellular location">
    <subcellularLocation>
        <location evidence="9">Cell membrane</location>
        <topology evidence="9">Multi-pass membrane protein</topology>
    </subcellularLocation>
    <subcellularLocation>
        <location evidence="1">Membrane</location>
        <topology evidence="1">Multi-pass membrane protein</topology>
    </subcellularLocation>
</comment>
<dbReference type="InterPro" id="IPR036739">
    <property type="entry name" value="SLC41_membr_dom_sf"/>
</dbReference>
<dbReference type="PROSITE" id="PS51371">
    <property type="entry name" value="CBS"/>
    <property type="match status" value="1"/>
</dbReference>
<dbReference type="SUPFAM" id="SSF161093">
    <property type="entry name" value="MgtE membrane domain-like"/>
    <property type="match status" value="1"/>
</dbReference>
<dbReference type="SMART" id="SM00924">
    <property type="entry name" value="MgtE_N"/>
    <property type="match status" value="1"/>
</dbReference>
<evidence type="ECO:0000256" key="9">
    <source>
        <dbReference type="RuleBase" id="RU362011"/>
    </source>
</evidence>
<dbReference type="Gene3D" id="1.10.357.20">
    <property type="entry name" value="SLC41 divalent cation transporters, integral membrane domain"/>
    <property type="match status" value="1"/>
</dbReference>
<dbReference type="SUPFAM" id="SSF158791">
    <property type="entry name" value="MgtE N-terminal domain-like"/>
    <property type="match status" value="1"/>
</dbReference>
<evidence type="ECO:0000256" key="8">
    <source>
        <dbReference type="PROSITE-ProRule" id="PRU00703"/>
    </source>
</evidence>
<proteinExistence type="inferred from homology"/>
<dbReference type="SUPFAM" id="SSF54631">
    <property type="entry name" value="CBS-domain pair"/>
    <property type="match status" value="1"/>
</dbReference>
<evidence type="ECO:0000256" key="1">
    <source>
        <dbReference type="ARBA" id="ARBA00004141"/>
    </source>
</evidence>